<protein>
    <submittedName>
        <fullName evidence="3">Uncharacterized protein</fullName>
    </submittedName>
</protein>
<dbReference type="EMBL" id="JASBNA010000004">
    <property type="protein sequence ID" value="KAK7692598.1"/>
    <property type="molecule type" value="Genomic_DNA"/>
</dbReference>
<keyword evidence="2" id="KW-0472">Membrane</keyword>
<sequence>MPNVAAFSSFADAFVFTMYKARWLILQNAVTHFDLFIPKRERHYPTPTHPHPRFIPPTPSIACPNAQPSDATRMLCLLMCLFTAILGGFVICLARLRMLEKTFNDFNRIITLVQYYMNIPRVLGDVWFMLGDLGLLKDLVPIFSCENPMTLFLELIYTKPTRNLFVPSTYIHRSSTIMYTDIATKLRLPRLSDGGMLVPLVKQSVAPCVVSPLGRAQLFLADAMPSSHVVARSTPLLIEYQYPTLEEDVLHFVEDNDDVVFELDMTYVKSYRTILDQVVRQVECDSANLDEVRSTLNIYGEPVLLLDLTLRIPTHAVKLTVATLPAHEGMGHGIFRLPFGKKVAFEVVSHKVDMCAQSQPETPTPSAEDDSARFEWVEEGAWGVVIEDDEDFLDLDDDTEDSEDKTDVLATPSVQHTPSTHSEPSAFGLLVEDSPVISTGRLPAVDDAKDDKLGNNPGPSSSTPSSPTPSSSKVNQDLSSEAPTGTGDAAGSASQQERLIVDDRELDDDVTPPSWSDTPVNDND</sequence>
<evidence type="ECO:0000256" key="2">
    <source>
        <dbReference type="SAM" id="Phobius"/>
    </source>
</evidence>
<keyword evidence="2" id="KW-1133">Transmembrane helix</keyword>
<feature type="compositionally biased region" description="Polar residues" evidence="1">
    <location>
        <begin position="473"/>
        <end position="483"/>
    </location>
</feature>
<keyword evidence="2" id="KW-0812">Transmembrane</keyword>
<feature type="compositionally biased region" description="Low complexity" evidence="1">
    <location>
        <begin position="454"/>
        <end position="472"/>
    </location>
</feature>
<feature type="compositionally biased region" description="Polar residues" evidence="1">
    <location>
        <begin position="513"/>
        <end position="524"/>
    </location>
</feature>
<reference evidence="3 4" key="1">
    <citation type="submission" date="2022-09" db="EMBL/GenBank/DDBJ databases">
        <authorList>
            <person name="Palmer J.M."/>
        </authorList>
    </citation>
    <scope>NUCLEOTIDE SEQUENCE [LARGE SCALE GENOMIC DNA]</scope>
    <source>
        <strain evidence="3 4">DSM 7382</strain>
    </source>
</reference>
<evidence type="ECO:0000256" key="1">
    <source>
        <dbReference type="SAM" id="MobiDB-lite"/>
    </source>
</evidence>
<dbReference type="AlphaFoldDB" id="A0AAW0GQU5"/>
<dbReference type="Proteomes" id="UP001385951">
    <property type="component" value="Unassembled WGS sequence"/>
</dbReference>
<feature type="compositionally biased region" description="Polar residues" evidence="1">
    <location>
        <begin position="412"/>
        <end position="423"/>
    </location>
</feature>
<organism evidence="3 4">
    <name type="scientific">Cerrena zonata</name>
    <dbReference type="NCBI Taxonomy" id="2478898"/>
    <lineage>
        <taxon>Eukaryota</taxon>
        <taxon>Fungi</taxon>
        <taxon>Dikarya</taxon>
        <taxon>Basidiomycota</taxon>
        <taxon>Agaricomycotina</taxon>
        <taxon>Agaricomycetes</taxon>
        <taxon>Polyporales</taxon>
        <taxon>Cerrenaceae</taxon>
        <taxon>Cerrena</taxon>
    </lineage>
</organism>
<feature type="compositionally biased region" description="Basic and acidic residues" evidence="1">
    <location>
        <begin position="444"/>
        <end position="453"/>
    </location>
</feature>
<feature type="transmembrane region" description="Helical" evidence="2">
    <location>
        <begin position="75"/>
        <end position="96"/>
    </location>
</feature>
<keyword evidence="4" id="KW-1185">Reference proteome</keyword>
<gene>
    <name evidence="3" type="ORF">QCA50_004230</name>
</gene>
<evidence type="ECO:0000313" key="3">
    <source>
        <dbReference type="EMBL" id="KAK7692598.1"/>
    </source>
</evidence>
<accession>A0AAW0GQU5</accession>
<comment type="caution">
    <text evidence="3">The sequence shown here is derived from an EMBL/GenBank/DDBJ whole genome shotgun (WGS) entry which is preliminary data.</text>
</comment>
<feature type="compositionally biased region" description="Acidic residues" evidence="1">
    <location>
        <begin position="394"/>
        <end position="404"/>
    </location>
</feature>
<feature type="region of interest" description="Disordered" evidence="1">
    <location>
        <begin position="441"/>
        <end position="524"/>
    </location>
</feature>
<name>A0AAW0GQU5_9APHY</name>
<evidence type="ECO:0000313" key="4">
    <source>
        <dbReference type="Proteomes" id="UP001385951"/>
    </source>
</evidence>
<proteinExistence type="predicted"/>
<feature type="region of interest" description="Disordered" evidence="1">
    <location>
        <begin position="394"/>
        <end position="426"/>
    </location>
</feature>